<dbReference type="eggNOG" id="COG3420">
    <property type="taxonomic scope" value="Bacteria"/>
</dbReference>
<sequence length="766" mass="82795">MIKARKRWLSVLLTVAMLAALLVPLAQPAQAACTYSMTYIQKVKAGGTYDIGTLVVTVDPVSAEASVGRYVVLSLPGSPSGYELFPGLSENEIAAKITGTNYFNTANGATFKVERLSAREVRLWVGSIATAGIAPGDDSRILIPLRITVPSGVSGDIILTVSAPSTSAFLNGSLVIARADANLPDWVFAVYMAADNDLSRFALADLREMLSVPGLGGNVVVVLLDLPGSENDGVYLVQRGTLQPVPGWPQGQELNTGDPSLLAAFLDFVRNKFPAGRYALILWDHGAGWRKLQPRGVCFDDLSRDFLMVPELRQALVRARVPLDLVGFDACFMGMVEVAYELEGLASVMVASEEGEPGDGWPYDKILTWLVANASTADGKALGRAIVSAYTQAYQGYGALTMSAIDLGCIKDVREKTDSLAVALLRNFDSDKTQISQAVQNARSYHREEFRDLYDYASLLTSYCSSSVEIRAAAQDLQKSIERAVLANGTTQYDDRSRGLSIWLPPESQAYLELLSYYGVDFASMFNWYSNLRFAKESRWGHFIKKWILDESTPIATAFGVESTDPADGATDVPVDKTITLTYNTPVRPGPAYGKIALLDASGRKVSIRKKLAGTVFTIDPVKNLSYGTTYTLVLPAGAVKDGAGNLSEEFVLSFTTEPPDVTPPAVVETDPPAGGVVDSLKPVLKVRFSEQVYTGRNYSRIAIYDESGRRVAVSKRISGDLLEVRPVGALKPGMAYRLYLPAGAVKDKAGNLSEEFELVFVAPGP</sequence>
<dbReference type="Pfam" id="PF13205">
    <property type="entry name" value="Big_5"/>
    <property type="match status" value="2"/>
</dbReference>
<feature type="signal peptide" evidence="2">
    <location>
        <begin position="1"/>
        <end position="31"/>
    </location>
</feature>
<feature type="chain" id="PRO_5002999994" evidence="2">
    <location>
        <begin position="32"/>
        <end position="766"/>
    </location>
</feature>
<name>C9RDG0_AMMDK</name>
<geneLocation type="plasmid" evidence="4 5">
    <name>pADEG01</name>
</geneLocation>
<dbReference type="Gene3D" id="2.60.40.1220">
    <property type="match status" value="1"/>
</dbReference>
<dbReference type="Proteomes" id="UP000002620">
    <property type="component" value="Plasmid pADEG01"/>
</dbReference>
<dbReference type="PANTHER" id="PTHR37835">
    <property type="entry name" value="ALPHA-CLOSTRIPAIN"/>
    <property type="match status" value="1"/>
</dbReference>
<evidence type="ECO:0000256" key="1">
    <source>
        <dbReference type="ARBA" id="ARBA00022729"/>
    </source>
</evidence>
<accession>C9RDG0</accession>
<evidence type="ECO:0000259" key="3">
    <source>
        <dbReference type="Pfam" id="PF13205"/>
    </source>
</evidence>
<dbReference type="KEGG" id="adg:Adeg_2154"/>
<proteinExistence type="predicted"/>
<keyword evidence="5" id="KW-1185">Reference proteome</keyword>
<feature type="domain" description="SbsA Ig-like" evidence="3">
    <location>
        <begin position="661"/>
        <end position="761"/>
    </location>
</feature>
<reference evidence="4 5" key="1">
    <citation type="submission" date="2009-10" db="EMBL/GenBank/DDBJ databases">
        <title>Complete sequence of plasmid of Ammonifex degensii KC4.</title>
        <authorList>
            <consortium name="US DOE Joint Genome Institute"/>
            <person name="Kerfeld C."/>
            <person name="Goodner B."/>
            <person name="Huber H."/>
            <person name="Stetter K."/>
            <person name="Lucas S."/>
            <person name="Copeland A."/>
            <person name="Lapidus A."/>
            <person name="Glavina del Rio T."/>
            <person name="Dalin E."/>
            <person name="Tice H."/>
            <person name="Bruce D."/>
            <person name="Goodwin L."/>
            <person name="Pitluck S."/>
            <person name="Saunders E."/>
            <person name="Brettin T."/>
            <person name="Detter J.C."/>
            <person name="Han C."/>
            <person name="Larimer F."/>
            <person name="Land M."/>
            <person name="Hauser L."/>
            <person name="Kyrpides N."/>
            <person name="Ovchinnikova G."/>
            <person name="Richardson P."/>
        </authorList>
    </citation>
    <scope>NUCLEOTIDE SEQUENCE [LARGE SCALE GENOMIC DNA]</scope>
    <source>
        <strain evidence="5">DSM 10501 / KC4</strain>
        <plasmid evidence="4 5">pADEG01</plasmid>
    </source>
</reference>
<dbReference type="RefSeq" id="WP_012818236.1">
    <property type="nucleotide sequence ID" value="NC_013386.1"/>
</dbReference>
<dbReference type="OrthoDB" id="5507507at2"/>
<dbReference type="EMBL" id="CP001786">
    <property type="protein sequence ID" value="ACX53231.1"/>
    <property type="molecule type" value="Genomic_DNA"/>
</dbReference>
<keyword evidence="4" id="KW-0614">Plasmid</keyword>
<dbReference type="InterPro" id="IPR014755">
    <property type="entry name" value="Cu-Rt/internalin_Ig-like"/>
</dbReference>
<dbReference type="eggNOG" id="COG2931">
    <property type="taxonomic scope" value="Bacteria"/>
</dbReference>
<keyword evidence="1 2" id="KW-0732">Signal</keyword>
<gene>
    <name evidence="4" type="ORF">Adeg_2154</name>
</gene>
<feature type="domain" description="SbsA Ig-like" evidence="3">
    <location>
        <begin position="557"/>
        <end position="657"/>
    </location>
</feature>
<dbReference type="Pfam" id="PF03415">
    <property type="entry name" value="Peptidase_C11"/>
    <property type="match status" value="1"/>
</dbReference>
<dbReference type="AlphaFoldDB" id="C9RDG0"/>
<organism evidence="4 5">
    <name type="scientific">Ammonifex degensii (strain DSM 10501 / KC4)</name>
    <dbReference type="NCBI Taxonomy" id="429009"/>
    <lineage>
        <taxon>Bacteria</taxon>
        <taxon>Bacillati</taxon>
        <taxon>Bacillota</taxon>
        <taxon>Clostridia</taxon>
        <taxon>Thermoanaerobacterales</taxon>
        <taxon>Thermoanaerobacteraceae</taxon>
        <taxon>Ammonifex</taxon>
    </lineage>
</organism>
<dbReference type="PANTHER" id="PTHR37835:SF1">
    <property type="entry name" value="ALPHA-CLOSTRIPAIN"/>
    <property type="match status" value="1"/>
</dbReference>
<evidence type="ECO:0000313" key="5">
    <source>
        <dbReference type="Proteomes" id="UP000002620"/>
    </source>
</evidence>
<evidence type="ECO:0000313" key="4">
    <source>
        <dbReference type="EMBL" id="ACX53231.1"/>
    </source>
</evidence>
<dbReference type="HOGENOM" id="CLU_364356_0_0_9"/>
<protein>
    <submittedName>
        <fullName evidence="4">Peptidase C11 clostripain</fullName>
    </submittedName>
</protein>
<dbReference type="InterPro" id="IPR032812">
    <property type="entry name" value="SbsA_Ig"/>
</dbReference>
<evidence type="ECO:0000256" key="2">
    <source>
        <dbReference type="SAM" id="SignalP"/>
    </source>
</evidence>
<dbReference type="Gene3D" id="3.40.50.11970">
    <property type="match status" value="1"/>
</dbReference>
<dbReference type="InterPro" id="IPR005077">
    <property type="entry name" value="Peptidase_C11"/>
</dbReference>